<protein>
    <recommendedName>
        <fullName evidence="1">F-box domain-containing protein</fullName>
    </recommendedName>
</protein>
<dbReference type="EMBL" id="JBANRG010000010">
    <property type="protein sequence ID" value="KAK7463116.1"/>
    <property type="molecule type" value="Genomic_DNA"/>
</dbReference>
<dbReference type="InterPro" id="IPR036047">
    <property type="entry name" value="F-box-like_dom_sf"/>
</dbReference>
<keyword evidence="4" id="KW-1185">Reference proteome</keyword>
<organism evidence="3 4">
    <name type="scientific">Marasmiellus scandens</name>
    <dbReference type="NCBI Taxonomy" id="2682957"/>
    <lineage>
        <taxon>Eukaryota</taxon>
        <taxon>Fungi</taxon>
        <taxon>Dikarya</taxon>
        <taxon>Basidiomycota</taxon>
        <taxon>Agaricomycotina</taxon>
        <taxon>Agaricomycetes</taxon>
        <taxon>Agaricomycetidae</taxon>
        <taxon>Agaricales</taxon>
        <taxon>Marasmiineae</taxon>
        <taxon>Omphalotaceae</taxon>
        <taxon>Marasmiellus</taxon>
    </lineage>
</organism>
<evidence type="ECO:0000313" key="4">
    <source>
        <dbReference type="Proteomes" id="UP001498398"/>
    </source>
</evidence>
<reference evidence="3 4" key="1">
    <citation type="submission" date="2024-01" db="EMBL/GenBank/DDBJ databases">
        <title>A draft genome for the cacao thread blight pathogen Marasmiellus scandens.</title>
        <authorList>
            <person name="Baruah I.K."/>
            <person name="Leung J."/>
            <person name="Bukari Y."/>
            <person name="Amoako-Attah I."/>
            <person name="Meinhardt L.W."/>
            <person name="Bailey B.A."/>
            <person name="Cohen S.P."/>
        </authorList>
    </citation>
    <scope>NUCLEOTIDE SEQUENCE [LARGE SCALE GENOMIC DNA]</scope>
    <source>
        <strain evidence="3 4">GH-19</strain>
    </source>
</reference>
<dbReference type="Proteomes" id="UP001498398">
    <property type="component" value="Unassembled WGS sequence"/>
</dbReference>
<name>A0ABR1JLJ6_9AGAR</name>
<feature type="domain" description="F-box" evidence="1">
    <location>
        <begin position="1"/>
        <end position="46"/>
    </location>
</feature>
<dbReference type="InterPro" id="IPR001810">
    <property type="entry name" value="F-box_dom"/>
</dbReference>
<dbReference type="SUPFAM" id="SSF81383">
    <property type="entry name" value="F-box domain"/>
    <property type="match status" value="1"/>
</dbReference>
<gene>
    <name evidence="3" type="ORF">VKT23_007701</name>
    <name evidence="2" type="ORF">VKT23_018324</name>
</gene>
<comment type="caution">
    <text evidence="3">The sequence shown here is derived from an EMBL/GenBank/DDBJ whole genome shotgun (WGS) entry which is preliminary data.</text>
</comment>
<sequence length="476" mass="53608">MSTLENFPTELLIIAFGLLDASEKKTLRYVCRRFNLILKDLLFSKITISTDRSVLAQLTIPFCEALCNYHEAQDSLSTHARQVKVITRQLRKLSSAESSLEIRFNDIIGPTVASLCNLKSFHLQIHGLASESTWTTLLPAISSNIPSKTLNEFSLSLDRIPDSHESSAILKSLGSHFTTLIVRARGHRQLVSGLLGPNLQRLIITPQRYPSSSCSLHDIFGDVCVGASPPLQLTELTVHKLDMRSAPVIWERVVGHLKPLKRLDIALLDDDQTPGELWSTLHANKICLTRLTYRGVVDNNLLRYLRDFGSALESLTLQAINLNSSQEEFDGLADEFYRNVLPTLGDIRKLEIQPSFDGRWCFGPHNADGFYKYTTKLGSFTVSLNGERLSESITLAYTRASALDLLKFFSLSHTYSTSGGDMAREIPEALERCGIGNAQHIRRSWKPLIEMYKITRISHDEWVYEQKLPCWAFNPD</sequence>
<evidence type="ECO:0000259" key="1">
    <source>
        <dbReference type="PROSITE" id="PS50181"/>
    </source>
</evidence>
<accession>A0ABR1JLJ6</accession>
<evidence type="ECO:0000313" key="2">
    <source>
        <dbReference type="EMBL" id="KAK7437889.1"/>
    </source>
</evidence>
<proteinExistence type="predicted"/>
<dbReference type="EMBL" id="JBANRG010000082">
    <property type="protein sequence ID" value="KAK7437889.1"/>
    <property type="molecule type" value="Genomic_DNA"/>
</dbReference>
<dbReference type="PROSITE" id="PS50181">
    <property type="entry name" value="FBOX"/>
    <property type="match status" value="1"/>
</dbReference>
<evidence type="ECO:0000313" key="3">
    <source>
        <dbReference type="EMBL" id="KAK7463116.1"/>
    </source>
</evidence>